<dbReference type="FunFam" id="3.30.200.20:FF:000076">
    <property type="entry name" value="CMGC/SRPK protein kinase"/>
    <property type="match status" value="1"/>
</dbReference>
<feature type="binding site" evidence="9">
    <location>
        <position position="110"/>
    </location>
    <ligand>
        <name>ATP</name>
        <dbReference type="ChEBI" id="CHEBI:30616"/>
    </ligand>
</feature>
<feature type="region of interest" description="Disordered" evidence="10">
    <location>
        <begin position="1"/>
        <end position="70"/>
    </location>
</feature>
<keyword evidence="13" id="KW-1185">Reference proteome</keyword>
<dbReference type="Gene3D" id="1.10.510.10">
    <property type="entry name" value="Transferase(Phosphotransferase) domain 1"/>
    <property type="match status" value="2"/>
</dbReference>
<accession>A0AAX4JZH4</accession>
<comment type="catalytic activity">
    <reaction evidence="7">
        <text>L-threonyl-[protein] + ATP = O-phospho-L-threonyl-[protein] + ADP + H(+)</text>
        <dbReference type="Rhea" id="RHEA:46608"/>
        <dbReference type="Rhea" id="RHEA-COMP:11060"/>
        <dbReference type="Rhea" id="RHEA-COMP:11605"/>
        <dbReference type="ChEBI" id="CHEBI:15378"/>
        <dbReference type="ChEBI" id="CHEBI:30013"/>
        <dbReference type="ChEBI" id="CHEBI:30616"/>
        <dbReference type="ChEBI" id="CHEBI:61977"/>
        <dbReference type="ChEBI" id="CHEBI:456216"/>
        <dbReference type="EC" id="2.7.11.1"/>
    </reaction>
</comment>
<evidence type="ECO:0000256" key="7">
    <source>
        <dbReference type="ARBA" id="ARBA00047899"/>
    </source>
</evidence>
<keyword evidence="5" id="KW-0418">Kinase</keyword>
<feature type="compositionally biased region" description="Basic and acidic residues" evidence="10">
    <location>
        <begin position="462"/>
        <end position="473"/>
    </location>
</feature>
<dbReference type="Proteomes" id="UP001355207">
    <property type="component" value="Chromosome 7"/>
</dbReference>
<evidence type="ECO:0000259" key="11">
    <source>
        <dbReference type="PROSITE" id="PS50011"/>
    </source>
</evidence>
<feature type="compositionally biased region" description="Low complexity" evidence="10">
    <location>
        <begin position="30"/>
        <end position="39"/>
    </location>
</feature>
<dbReference type="FunFam" id="1.10.510.10:FF:000541">
    <property type="entry name" value="CMGC/SRPK protein kinase"/>
    <property type="match status" value="1"/>
</dbReference>
<evidence type="ECO:0000313" key="12">
    <source>
        <dbReference type="EMBL" id="WWC90881.1"/>
    </source>
</evidence>
<dbReference type="PANTHER" id="PTHR47634:SF9">
    <property type="entry name" value="PROTEIN KINASE DOMAIN-CONTAINING PROTEIN-RELATED"/>
    <property type="match status" value="1"/>
</dbReference>
<comment type="catalytic activity">
    <reaction evidence="8">
        <text>L-seryl-[protein] + ATP = O-phospho-L-seryl-[protein] + ADP + H(+)</text>
        <dbReference type="Rhea" id="RHEA:17989"/>
        <dbReference type="Rhea" id="RHEA-COMP:9863"/>
        <dbReference type="Rhea" id="RHEA-COMP:11604"/>
        <dbReference type="ChEBI" id="CHEBI:15378"/>
        <dbReference type="ChEBI" id="CHEBI:29999"/>
        <dbReference type="ChEBI" id="CHEBI:30616"/>
        <dbReference type="ChEBI" id="CHEBI:83421"/>
        <dbReference type="ChEBI" id="CHEBI:456216"/>
        <dbReference type="EC" id="2.7.11.1"/>
    </reaction>
</comment>
<feature type="compositionally biased region" description="Low complexity" evidence="10">
    <location>
        <begin position="687"/>
        <end position="704"/>
    </location>
</feature>
<feature type="compositionally biased region" description="Low complexity" evidence="10">
    <location>
        <begin position="357"/>
        <end position="391"/>
    </location>
</feature>
<feature type="region of interest" description="Disordered" evidence="10">
    <location>
        <begin position="341"/>
        <end position="443"/>
    </location>
</feature>
<dbReference type="GO" id="GO:0004674">
    <property type="term" value="F:protein serine/threonine kinase activity"/>
    <property type="evidence" value="ECO:0007669"/>
    <property type="project" value="UniProtKB-KW"/>
</dbReference>
<dbReference type="Pfam" id="PF00069">
    <property type="entry name" value="Pkinase"/>
    <property type="match status" value="2"/>
</dbReference>
<proteinExistence type="predicted"/>
<dbReference type="InterPro" id="IPR051334">
    <property type="entry name" value="SRPK"/>
</dbReference>
<keyword evidence="2" id="KW-0723">Serine/threonine-protein kinase</keyword>
<protein>
    <recommendedName>
        <fullName evidence="1">non-specific serine/threonine protein kinase</fullName>
        <ecNumber evidence="1">2.7.11.1</ecNumber>
    </recommendedName>
</protein>
<dbReference type="GO" id="GO:0005737">
    <property type="term" value="C:cytoplasm"/>
    <property type="evidence" value="ECO:0007669"/>
    <property type="project" value="TreeGrafter"/>
</dbReference>
<dbReference type="InterPro" id="IPR011009">
    <property type="entry name" value="Kinase-like_dom_sf"/>
</dbReference>
<dbReference type="GO" id="GO:0005524">
    <property type="term" value="F:ATP binding"/>
    <property type="evidence" value="ECO:0007669"/>
    <property type="project" value="UniProtKB-UniRule"/>
</dbReference>
<feature type="region of interest" description="Disordered" evidence="10">
    <location>
        <begin position="460"/>
        <end position="489"/>
    </location>
</feature>
<dbReference type="EC" id="2.7.11.1" evidence="1"/>
<evidence type="ECO:0000256" key="5">
    <source>
        <dbReference type="ARBA" id="ARBA00022777"/>
    </source>
</evidence>
<organism evidence="12 13">
    <name type="scientific">Kwoniella dendrophila CBS 6074</name>
    <dbReference type="NCBI Taxonomy" id="1295534"/>
    <lineage>
        <taxon>Eukaryota</taxon>
        <taxon>Fungi</taxon>
        <taxon>Dikarya</taxon>
        <taxon>Basidiomycota</taxon>
        <taxon>Agaricomycotina</taxon>
        <taxon>Tremellomycetes</taxon>
        <taxon>Tremellales</taxon>
        <taxon>Cryptococcaceae</taxon>
        <taxon>Kwoniella</taxon>
    </lineage>
</organism>
<evidence type="ECO:0000256" key="6">
    <source>
        <dbReference type="ARBA" id="ARBA00022840"/>
    </source>
</evidence>
<evidence type="ECO:0000256" key="3">
    <source>
        <dbReference type="ARBA" id="ARBA00022679"/>
    </source>
</evidence>
<dbReference type="PROSITE" id="PS00108">
    <property type="entry name" value="PROTEIN_KINASE_ST"/>
    <property type="match status" value="1"/>
</dbReference>
<evidence type="ECO:0000256" key="4">
    <source>
        <dbReference type="ARBA" id="ARBA00022741"/>
    </source>
</evidence>
<keyword evidence="6 9" id="KW-0067">ATP-binding</keyword>
<name>A0AAX4JZH4_9TREE</name>
<feature type="domain" description="Protein kinase" evidence="11">
    <location>
        <begin position="81"/>
        <end position="660"/>
    </location>
</feature>
<evidence type="ECO:0000256" key="9">
    <source>
        <dbReference type="PROSITE-ProRule" id="PRU10141"/>
    </source>
</evidence>
<dbReference type="PANTHER" id="PTHR47634">
    <property type="entry name" value="PROTEIN KINASE DOMAIN-CONTAINING PROTEIN-RELATED"/>
    <property type="match status" value="1"/>
</dbReference>
<dbReference type="AlphaFoldDB" id="A0AAX4JZH4"/>
<dbReference type="SMART" id="SM00220">
    <property type="entry name" value="S_TKc"/>
    <property type="match status" value="1"/>
</dbReference>
<evidence type="ECO:0000313" key="13">
    <source>
        <dbReference type="Proteomes" id="UP001355207"/>
    </source>
</evidence>
<dbReference type="Gene3D" id="3.30.200.20">
    <property type="entry name" value="Phosphorylase Kinase, domain 1"/>
    <property type="match status" value="1"/>
</dbReference>
<dbReference type="GO" id="GO:0005634">
    <property type="term" value="C:nucleus"/>
    <property type="evidence" value="ECO:0007669"/>
    <property type="project" value="TreeGrafter"/>
</dbReference>
<dbReference type="RefSeq" id="XP_066077644.1">
    <property type="nucleotide sequence ID" value="XM_066221547.1"/>
</dbReference>
<dbReference type="GO" id="GO:0050684">
    <property type="term" value="P:regulation of mRNA processing"/>
    <property type="evidence" value="ECO:0007669"/>
    <property type="project" value="TreeGrafter"/>
</dbReference>
<reference evidence="12 13" key="1">
    <citation type="submission" date="2024-01" db="EMBL/GenBank/DDBJ databases">
        <title>Comparative genomics of Cryptococcus and Kwoniella reveals pathogenesis evolution and contrasting modes of karyotype evolution via chromosome fusion or intercentromeric recombination.</title>
        <authorList>
            <person name="Coelho M.A."/>
            <person name="David-Palma M."/>
            <person name="Shea T."/>
            <person name="Bowers K."/>
            <person name="McGinley-Smith S."/>
            <person name="Mohammad A.W."/>
            <person name="Gnirke A."/>
            <person name="Yurkov A.M."/>
            <person name="Nowrousian M."/>
            <person name="Sun S."/>
            <person name="Cuomo C.A."/>
            <person name="Heitman J."/>
        </authorList>
    </citation>
    <scope>NUCLEOTIDE SEQUENCE [LARGE SCALE GENOMIC DNA]</scope>
    <source>
        <strain evidence="12 13">CBS 6074</strain>
    </source>
</reference>
<evidence type="ECO:0000256" key="8">
    <source>
        <dbReference type="ARBA" id="ARBA00048679"/>
    </source>
</evidence>
<feature type="compositionally biased region" description="Polar residues" evidence="10">
    <location>
        <begin position="40"/>
        <end position="52"/>
    </location>
</feature>
<keyword evidence="3" id="KW-0808">Transferase</keyword>
<dbReference type="EMBL" id="CP144104">
    <property type="protein sequence ID" value="WWC90881.1"/>
    <property type="molecule type" value="Genomic_DNA"/>
</dbReference>
<dbReference type="InterPro" id="IPR008271">
    <property type="entry name" value="Ser/Thr_kinase_AS"/>
</dbReference>
<evidence type="ECO:0000256" key="1">
    <source>
        <dbReference type="ARBA" id="ARBA00012513"/>
    </source>
</evidence>
<dbReference type="InterPro" id="IPR000719">
    <property type="entry name" value="Prot_kinase_dom"/>
</dbReference>
<feature type="region of interest" description="Disordered" evidence="10">
    <location>
        <begin position="683"/>
        <end position="742"/>
    </location>
</feature>
<dbReference type="GeneID" id="91096488"/>
<feature type="compositionally biased region" description="Polar residues" evidence="10">
    <location>
        <begin position="412"/>
        <end position="424"/>
    </location>
</feature>
<dbReference type="SUPFAM" id="SSF56112">
    <property type="entry name" value="Protein kinase-like (PK-like)"/>
    <property type="match status" value="1"/>
</dbReference>
<evidence type="ECO:0000256" key="2">
    <source>
        <dbReference type="ARBA" id="ARBA00022527"/>
    </source>
</evidence>
<dbReference type="GO" id="GO:0000245">
    <property type="term" value="P:spliceosomal complex assembly"/>
    <property type="evidence" value="ECO:0007669"/>
    <property type="project" value="TreeGrafter"/>
</dbReference>
<dbReference type="FunFam" id="1.10.510.10:FF:000409">
    <property type="entry name" value="CMGC/SRPK protein kinase"/>
    <property type="match status" value="1"/>
</dbReference>
<dbReference type="PROSITE" id="PS00107">
    <property type="entry name" value="PROTEIN_KINASE_ATP"/>
    <property type="match status" value="1"/>
</dbReference>
<keyword evidence="4 9" id="KW-0547">Nucleotide-binding</keyword>
<dbReference type="PROSITE" id="PS50011">
    <property type="entry name" value="PROTEIN_KINASE_DOM"/>
    <property type="match status" value="1"/>
</dbReference>
<gene>
    <name evidence="12" type="ORF">L201_005818</name>
</gene>
<dbReference type="InterPro" id="IPR017441">
    <property type="entry name" value="Protein_kinase_ATP_BS"/>
</dbReference>
<evidence type="ECO:0000256" key="10">
    <source>
        <dbReference type="SAM" id="MobiDB-lite"/>
    </source>
</evidence>
<sequence>MTHPASAAGPSGDLRGAPTPLAVPSPAPQPSASTSAANSLSVSQASQTTSVLTEDEEDLEDYRPGGYHPVNIGDEFNNGRYIVVRKLGWGHFSTVWLARDNNTKRHVALKVVKSDGHYTETALDEIQLLQRVVNSSQTHAGRCHVVGLVDNFRHTGPNGSHVCMVFEVLGENLLGLIKRYQHRGVPQHIVKQIAKQVLLGLDYLHTECRVIHTDLKPENVLICIEDVESVVQAELASCPAAVPTKLVGVPPSQGRLGNQTPRKDGLFIVGSQPLPSPSSSYSSSPMLDKYGFGMSKISGVNTFPKTNSVAGASEVKRGTTAEAIGNGIGNVKLGESGLKWEKTTAPKPPTQSGPSLLSQQMSAAPPSPSLQATNPPSTSTNPSTTATPSQTIISTPATTPDSHRHHHEEAKISTSVMSTESLSPQKHDPKHIHHNPPLSQSVANTEFTTSPATSHINNLQDQEAHHDPDDPNRDAPVAGDPNHLPPPFPYDPISLERITVKIADLGNACWVDHHFTNDIQTRQYRCPEIILGTRWNQSVDIWSAACLFFELLTGDYLFDPQPGVKYDKDDDHVAQIMELLGEMPRSLALSGKYSHEMFNRRGELRHIARLRFWPMTSVLKEKYLMESEDAELLSSFLMPMLHYYPDSRATAKELVNHPWLQGVIVQGELEMAQNFHNSEIERIRNQNESSSSSPSKSTNTSTSNGEGKNKDKDKASGSGPVPLKDVLGLGPSVKGMVGMGRI</sequence>